<dbReference type="STRING" id="5364.A0A5C3MNP3"/>
<evidence type="ECO:0000313" key="1">
    <source>
        <dbReference type="EMBL" id="TFK46385.1"/>
    </source>
</evidence>
<organism evidence="1 2">
    <name type="scientific">Heliocybe sulcata</name>
    <dbReference type="NCBI Taxonomy" id="5364"/>
    <lineage>
        <taxon>Eukaryota</taxon>
        <taxon>Fungi</taxon>
        <taxon>Dikarya</taxon>
        <taxon>Basidiomycota</taxon>
        <taxon>Agaricomycotina</taxon>
        <taxon>Agaricomycetes</taxon>
        <taxon>Gloeophyllales</taxon>
        <taxon>Gloeophyllaceae</taxon>
        <taxon>Heliocybe</taxon>
    </lineage>
</organism>
<sequence>MSSSHRPLATRPETRHWTREHFYDHPKLFVRHADAYVDDRFDKPKVYCKICFDRRVRDELAKNEVQKWKRLSLLFRNQMGTMQSGQSCFARPLPDVRASLGRYK</sequence>
<dbReference type="OrthoDB" id="2756737at2759"/>
<name>A0A5C3MNP3_9AGAM</name>
<keyword evidence="2" id="KW-1185">Reference proteome</keyword>
<accession>A0A5C3MNP3</accession>
<dbReference type="AlphaFoldDB" id="A0A5C3MNP3"/>
<reference evidence="1 2" key="1">
    <citation type="journal article" date="2019" name="Nat. Ecol. Evol.">
        <title>Megaphylogeny resolves global patterns of mushroom evolution.</title>
        <authorList>
            <person name="Varga T."/>
            <person name="Krizsan K."/>
            <person name="Foldi C."/>
            <person name="Dima B."/>
            <person name="Sanchez-Garcia M."/>
            <person name="Sanchez-Ramirez S."/>
            <person name="Szollosi G.J."/>
            <person name="Szarkandi J.G."/>
            <person name="Papp V."/>
            <person name="Albert L."/>
            <person name="Andreopoulos W."/>
            <person name="Angelini C."/>
            <person name="Antonin V."/>
            <person name="Barry K.W."/>
            <person name="Bougher N.L."/>
            <person name="Buchanan P."/>
            <person name="Buyck B."/>
            <person name="Bense V."/>
            <person name="Catcheside P."/>
            <person name="Chovatia M."/>
            <person name="Cooper J."/>
            <person name="Damon W."/>
            <person name="Desjardin D."/>
            <person name="Finy P."/>
            <person name="Geml J."/>
            <person name="Haridas S."/>
            <person name="Hughes K."/>
            <person name="Justo A."/>
            <person name="Karasinski D."/>
            <person name="Kautmanova I."/>
            <person name="Kiss B."/>
            <person name="Kocsube S."/>
            <person name="Kotiranta H."/>
            <person name="LaButti K.M."/>
            <person name="Lechner B.E."/>
            <person name="Liimatainen K."/>
            <person name="Lipzen A."/>
            <person name="Lukacs Z."/>
            <person name="Mihaltcheva S."/>
            <person name="Morgado L.N."/>
            <person name="Niskanen T."/>
            <person name="Noordeloos M.E."/>
            <person name="Ohm R.A."/>
            <person name="Ortiz-Santana B."/>
            <person name="Ovrebo C."/>
            <person name="Racz N."/>
            <person name="Riley R."/>
            <person name="Savchenko A."/>
            <person name="Shiryaev A."/>
            <person name="Soop K."/>
            <person name="Spirin V."/>
            <person name="Szebenyi C."/>
            <person name="Tomsovsky M."/>
            <person name="Tulloss R.E."/>
            <person name="Uehling J."/>
            <person name="Grigoriev I.V."/>
            <person name="Vagvolgyi C."/>
            <person name="Papp T."/>
            <person name="Martin F.M."/>
            <person name="Miettinen O."/>
            <person name="Hibbett D.S."/>
            <person name="Nagy L.G."/>
        </authorList>
    </citation>
    <scope>NUCLEOTIDE SEQUENCE [LARGE SCALE GENOMIC DNA]</scope>
    <source>
        <strain evidence="1 2">OMC1185</strain>
    </source>
</reference>
<protein>
    <submittedName>
        <fullName evidence="1">Uncharacterized protein</fullName>
    </submittedName>
</protein>
<dbReference type="EMBL" id="ML213530">
    <property type="protein sequence ID" value="TFK46385.1"/>
    <property type="molecule type" value="Genomic_DNA"/>
</dbReference>
<gene>
    <name evidence="1" type="ORF">OE88DRAFT_914987</name>
</gene>
<dbReference type="Proteomes" id="UP000305948">
    <property type="component" value="Unassembled WGS sequence"/>
</dbReference>
<proteinExistence type="predicted"/>
<evidence type="ECO:0000313" key="2">
    <source>
        <dbReference type="Proteomes" id="UP000305948"/>
    </source>
</evidence>